<organism evidence="1 2">
    <name type="scientific">Phaeosphaeria nodorum (strain SN15 / ATCC MYA-4574 / FGSC 10173)</name>
    <name type="common">Glume blotch fungus</name>
    <name type="synonym">Parastagonospora nodorum</name>
    <dbReference type="NCBI Taxonomy" id="321614"/>
    <lineage>
        <taxon>Eukaryota</taxon>
        <taxon>Fungi</taxon>
        <taxon>Dikarya</taxon>
        <taxon>Ascomycota</taxon>
        <taxon>Pezizomycotina</taxon>
        <taxon>Dothideomycetes</taxon>
        <taxon>Pleosporomycetidae</taxon>
        <taxon>Pleosporales</taxon>
        <taxon>Pleosporineae</taxon>
        <taxon>Phaeosphaeriaceae</taxon>
        <taxon>Parastagonospora</taxon>
    </lineage>
</organism>
<dbReference type="GeneID" id="5972214"/>
<dbReference type="PANTHER" id="PTHR14614:SF152">
    <property type="entry name" value="PROTEIN-LYSINE N-METHYLTRANSFERASE EFM6"/>
    <property type="match status" value="1"/>
</dbReference>
<dbReference type="InterPro" id="IPR029063">
    <property type="entry name" value="SAM-dependent_MTases_sf"/>
</dbReference>
<sequence>MSDSEEYDVFGVSQDLVPPAPIKPAGASEIDFDGLLSPPLKLHEDLKNGVELGAGGGLVGLAVVLGCKTDKPLHITDQEPMFDLMKRNITLNNLDLRVTASIYDWGAAKSPKLPPHPDIILAADCVYFEPAFPLLQKTLSDLIGDNTVCYFCFKKRRRADLQFMKVARKMFDVKQVDDDPDKEVYSRENLFLYRFTKKRI</sequence>
<dbReference type="InterPro" id="IPR019410">
    <property type="entry name" value="Methyltransf_16"/>
</dbReference>
<proteinExistence type="predicted"/>
<evidence type="ECO:0008006" key="3">
    <source>
        <dbReference type="Google" id="ProtNLM"/>
    </source>
</evidence>
<reference evidence="2" key="1">
    <citation type="journal article" date="2007" name="Plant Cell">
        <title>Dothideomycete-plant interactions illuminated by genome sequencing and EST analysis of the wheat pathogen Stagonospora nodorum.</title>
        <authorList>
            <person name="Hane J.K."/>
            <person name="Lowe R.G."/>
            <person name="Solomon P.S."/>
            <person name="Tan K.C."/>
            <person name="Schoch C.L."/>
            <person name="Spatafora J.W."/>
            <person name="Crous P.W."/>
            <person name="Kodira C."/>
            <person name="Birren B.W."/>
            <person name="Galagan J.E."/>
            <person name="Torriani S.F."/>
            <person name="McDonald B.A."/>
            <person name="Oliver R.P."/>
        </authorList>
    </citation>
    <scope>NUCLEOTIDE SEQUENCE [LARGE SCALE GENOMIC DNA]</scope>
    <source>
        <strain evidence="2">SN15 / ATCC MYA-4574 / FGSC 10173</strain>
    </source>
</reference>
<evidence type="ECO:0000313" key="1">
    <source>
        <dbReference type="EMBL" id="EAT87317.1"/>
    </source>
</evidence>
<dbReference type="eggNOG" id="KOG2793">
    <property type="taxonomic scope" value="Eukaryota"/>
</dbReference>
<dbReference type="AlphaFoldDB" id="Q0UTI8"/>
<dbReference type="Proteomes" id="UP000001055">
    <property type="component" value="Unassembled WGS sequence"/>
</dbReference>
<dbReference type="RefSeq" id="XP_001795339.1">
    <property type="nucleotide sequence ID" value="XM_001795287.1"/>
</dbReference>
<dbReference type="HOGENOM" id="CLU_055721_2_1_1"/>
<dbReference type="Pfam" id="PF10294">
    <property type="entry name" value="Methyltransf_16"/>
    <property type="match status" value="1"/>
</dbReference>
<dbReference type="FunCoup" id="Q0UTI8">
    <property type="interactions" value="368"/>
</dbReference>
<dbReference type="VEuPathDB" id="FungiDB:JI435_049260"/>
<gene>
    <name evidence="1" type="ORF">SNOG_04926</name>
</gene>
<dbReference type="Gene3D" id="3.40.50.150">
    <property type="entry name" value="Vaccinia Virus protein VP39"/>
    <property type="match status" value="1"/>
</dbReference>
<dbReference type="GO" id="GO:0008276">
    <property type="term" value="F:protein methyltransferase activity"/>
    <property type="evidence" value="ECO:0000318"/>
    <property type="project" value="GO_Central"/>
</dbReference>
<name>Q0UTI8_PHANO</name>
<accession>Q0UTI8</accession>
<dbReference type="EMBL" id="CH445331">
    <property type="protein sequence ID" value="EAT87317.1"/>
    <property type="molecule type" value="Genomic_DNA"/>
</dbReference>
<dbReference type="STRING" id="321614.Q0UTI8"/>
<dbReference type="OMA" id="RRADMRF"/>
<dbReference type="GO" id="GO:0008757">
    <property type="term" value="F:S-adenosylmethionine-dependent methyltransferase activity"/>
    <property type="evidence" value="ECO:0007669"/>
    <property type="project" value="UniProtKB-ARBA"/>
</dbReference>
<dbReference type="SUPFAM" id="SSF53335">
    <property type="entry name" value="S-adenosyl-L-methionine-dependent methyltransferases"/>
    <property type="match status" value="1"/>
</dbReference>
<evidence type="ECO:0000313" key="2">
    <source>
        <dbReference type="Proteomes" id="UP000001055"/>
    </source>
</evidence>
<dbReference type="PANTHER" id="PTHR14614">
    <property type="entry name" value="HEPATOCELLULAR CARCINOMA-ASSOCIATED ANTIGEN"/>
    <property type="match status" value="1"/>
</dbReference>
<dbReference type="InParanoid" id="Q0UTI8"/>
<dbReference type="KEGG" id="pno:SNOG_04926"/>
<protein>
    <recommendedName>
        <fullName evidence="3">Elongation factor methyltransferase 6</fullName>
    </recommendedName>
</protein>